<name>A4C543_9GAMM</name>
<gene>
    <name evidence="3" type="ORF">PTD2_03861</name>
</gene>
<evidence type="ECO:0000256" key="1">
    <source>
        <dbReference type="ARBA" id="ARBA00006484"/>
    </source>
</evidence>
<dbReference type="RefSeq" id="WP_009836973.1">
    <property type="nucleotide sequence ID" value="NZ_AAOH01000001.1"/>
</dbReference>
<proteinExistence type="inferred from homology"/>
<dbReference type="OrthoDB" id="9809287at2"/>
<dbReference type="CDD" id="cd05233">
    <property type="entry name" value="SDR_c"/>
    <property type="match status" value="1"/>
</dbReference>
<dbReference type="PROSITE" id="PS00061">
    <property type="entry name" value="ADH_SHORT"/>
    <property type="match status" value="1"/>
</dbReference>
<evidence type="ECO:0000313" key="4">
    <source>
        <dbReference type="Proteomes" id="UP000006201"/>
    </source>
</evidence>
<comment type="caution">
    <text evidence="3">The sequence shown here is derived from an EMBL/GenBank/DDBJ whole genome shotgun (WGS) entry which is preliminary data.</text>
</comment>
<dbReference type="Pfam" id="PF13561">
    <property type="entry name" value="adh_short_C2"/>
    <property type="match status" value="1"/>
</dbReference>
<keyword evidence="4" id="KW-1185">Reference proteome</keyword>
<dbReference type="PANTHER" id="PTHR42760:SF40">
    <property type="entry name" value="3-OXOACYL-[ACYL-CARRIER-PROTEIN] REDUCTASE, CHLOROPLASTIC"/>
    <property type="match status" value="1"/>
</dbReference>
<dbReference type="InterPro" id="IPR020904">
    <property type="entry name" value="Sc_DH/Rdtase_CS"/>
</dbReference>
<dbReference type="PANTHER" id="PTHR42760">
    <property type="entry name" value="SHORT-CHAIN DEHYDROGENASES/REDUCTASES FAMILY MEMBER"/>
    <property type="match status" value="1"/>
</dbReference>
<dbReference type="EMBL" id="AAOH01000001">
    <property type="protein sequence ID" value="EAR30675.1"/>
    <property type="molecule type" value="Genomic_DNA"/>
</dbReference>
<dbReference type="PRINTS" id="PR00081">
    <property type="entry name" value="GDHRDH"/>
</dbReference>
<dbReference type="Gene3D" id="3.40.50.720">
    <property type="entry name" value="NAD(P)-binding Rossmann-like Domain"/>
    <property type="match status" value="1"/>
</dbReference>
<keyword evidence="2" id="KW-0560">Oxidoreductase</keyword>
<dbReference type="InterPro" id="IPR036291">
    <property type="entry name" value="NAD(P)-bd_dom_sf"/>
</dbReference>
<reference evidence="3 4" key="1">
    <citation type="submission" date="2006-02" db="EMBL/GenBank/DDBJ databases">
        <authorList>
            <person name="Moran M.A."/>
            <person name="Kjelleberg S."/>
            <person name="Egan S."/>
            <person name="Saunders N."/>
            <person name="Thomas T."/>
            <person name="Ferriera S."/>
            <person name="Johnson J."/>
            <person name="Kravitz S."/>
            <person name="Halpern A."/>
            <person name="Remington K."/>
            <person name="Beeson K."/>
            <person name="Tran B."/>
            <person name="Rogers Y.-H."/>
            <person name="Friedman R."/>
            <person name="Venter J.C."/>
        </authorList>
    </citation>
    <scope>NUCLEOTIDE SEQUENCE [LARGE SCALE GENOMIC DNA]</scope>
    <source>
        <strain evidence="3 4">D2</strain>
    </source>
</reference>
<sequence length="247" mass="26259">MNKVVLITGASRGIGKACALLLAEQGFDIAINYHQQKEQAQQLCNTIEAMGRKAEIFQADVSQELEVDTLFANIKTTLGPVSHLVNNVGILLPQMPVTQMSAARINRILSVNVTSAFLCAKAAIAHMQHHPTQSCAIVNISSAASRLGAPHEYVDYAASKGAMDSFTTGLSLELASQGIRVNAVRPGFIATDIHQDGGEPERLKRVAPMIPLGRAGQPYEVASAVAWLLSNHASYVTGAFIDLAGGK</sequence>
<dbReference type="STRING" id="87626.PTD2_03861"/>
<evidence type="ECO:0000256" key="2">
    <source>
        <dbReference type="ARBA" id="ARBA00023002"/>
    </source>
</evidence>
<dbReference type="FunFam" id="3.40.50.720:FF:000173">
    <property type="entry name" value="3-oxoacyl-[acyl-carrier protein] reductase"/>
    <property type="match status" value="1"/>
</dbReference>
<comment type="similarity">
    <text evidence="1">Belongs to the short-chain dehydrogenases/reductases (SDR) family.</text>
</comment>
<dbReference type="SUPFAM" id="SSF51735">
    <property type="entry name" value="NAD(P)-binding Rossmann-fold domains"/>
    <property type="match status" value="1"/>
</dbReference>
<dbReference type="GO" id="GO:0016616">
    <property type="term" value="F:oxidoreductase activity, acting on the CH-OH group of donors, NAD or NADP as acceptor"/>
    <property type="evidence" value="ECO:0007669"/>
    <property type="project" value="TreeGrafter"/>
</dbReference>
<dbReference type="Proteomes" id="UP000006201">
    <property type="component" value="Unassembled WGS sequence"/>
</dbReference>
<dbReference type="eggNOG" id="COG1028">
    <property type="taxonomic scope" value="Bacteria"/>
</dbReference>
<dbReference type="InterPro" id="IPR002347">
    <property type="entry name" value="SDR_fam"/>
</dbReference>
<dbReference type="AlphaFoldDB" id="A4C543"/>
<dbReference type="HOGENOM" id="CLU_010194_1_3_6"/>
<organism evidence="3 4">
    <name type="scientific">Pseudoalteromonas tunicata D2</name>
    <dbReference type="NCBI Taxonomy" id="87626"/>
    <lineage>
        <taxon>Bacteria</taxon>
        <taxon>Pseudomonadati</taxon>
        <taxon>Pseudomonadota</taxon>
        <taxon>Gammaproteobacteria</taxon>
        <taxon>Alteromonadales</taxon>
        <taxon>Pseudoalteromonadaceae</taxon>
        <taxon>Pseudoalteromonas</taxon>
    </lineage>
</organism>
<dbReference type="PRINTS" id="PR00080">
    <property type="entry name" value="SDRFAMILY"/>
</dbReference>
<protein>
    <submittedName>
        <fullName evidence="3">Uncharacterized protein</fullName>
    </submittedName>
</protein>
<dbReference type="GO" id="GO:0030497">
    <property type="term" value="P:fatty acid elongation"/>
    <property type="evidence" value="ECO:0007669"/>
    <property type="project" value="TreeGrafter"/>
</dbReference>
<accession>A4C543</accession>
<evidence type="ECO:0000313" key="3">
    <source>
        <dbReference type="EMBL" id="EAR30675.1"/>
    </source>
</evidence>